<evidence type="ECO:0000256" key="1">
    <source>
        <dbReference type="SAM" id="MobiDB-lite"/>
    </source>
</evidence>
<reference evidence="2 3" key="1">
    <citation type="submission" date="2024-06" db="EMBL/GenBank/DDBJ databases">
        <authorList>
            <person name="Kraege A."/>
            <person name="Thomma B."/>
        </authorList>
    </citation>
    <scope>NUCLEOTIDE SEQUENCE [LARGE SCALE GENOMIC DNA]</scope>
</reference>
<comment type="caution">
    <text evidence="2">The sequence shown here is derived from an EMBL/GenBank/DDBJ whole genome shotgun (WGS) entry which is preliminary data.</text>
</comment>
<evidence type="ECO:0000313" key="2">
    <source>
        <dbReference type="EMBL" id="CAL5224956.1"/>
    </source>
</evidence>
<feature type="compositionally biased region" description="Basic and acidic residues" evidence="1">
    <location>
        <begin position="16"/>
        <end position="28"/>
    </location>
</feature>
<name>A0ABP1FYL9_9CHLO</name>
<proteinExistence type="predicted"/>
<dbReference type="EMBL" id="CAXHTA020000012">
    <property type="protein sequence ID" value="CAL5224956.1"/>
    <property type="molecule type" value="Genomic_DNA"/>
</dbReference>
<accession>A0ABP1FYL9</accession>
<gene>
    <name evidence="2" type="primary">g7727</name>
    <name evidence="2" type="ORF">VP750_LOCUS6615</name>
</gene>
<organism evidence="2 3">
    <name type="scientific">Coccomyxa viridis</name>
    <dbReference type="NCBI Taxonomy" id="1274662"/>
    <lineage>
        <taxon>Eukaryota</taxon>
        <taxon>Viridiplantae</taxon>
        <taxon>Chlorophyta</taxon>
        <taxon>core chlorophytes</taxon>
        <taxon>Trebouxiophyceae</taxon>
        <taxon>Trebouxiophyceae incertae sedis</taxon>
        <taxon>Coccomyxaceae</taxon>
        <taxon>Coccomyxa</taxon>
    </lineage>
</organism>
<dbReference type="Proteomes" id="UP001497392">
    <property type="component" value="Unassembled WGS sequence"/>
</dbReference>
<sequence>MDKQRDDPKYMPTSSGKERKGDTGDGAERGQMLSDSRDYSSSSTEDGRKRKKEKDKKRKKEKKDKAHKVKKSKPSKSEKKQKSRERDRERGPVQLSKHLAEDGEQYSVISGKKINLKVKKTAEDIEAERRRADLLMSLNAFYE</sequence>
<keyword evidence="3" id="KW-1185">Reference proteome</keyword>
<dbReference type="PANTHER" id="PTHR35760:SF1">
    <property type="entry name" value="SI:CH211-22I13.2"/>
    <property type="match status" value="1"/>
</dbReference>
<evidence type="ECO:0000313" key="3">
    <source>
        <dbReference type="Proteomes" id="UP001497392"/>
    </source>
</evidence>
<feature type="compositionally biased region" description="Basic and acidic residues" evidence="1">
    <location>
        <begin position="75"/>
        <end position="91"/>
    </location>
</feature>
<feature type="compositionally biased region" description="Basic residues" evidence="1">
    <location>
        <begin position="49"/>
        <end position="74"/>
    </location>
</feature>
<feature type="region of interest" description="Disordered" evidence="1">
    <location>
        <begin position="1"/>
        <end position="104"/>
    </location>
</feature>
<dbReference type="PANTHER" id="PTHR35760">
    <property type="entry name" value="SI:CH211-22I13.2"/>
    <property type="match status" value="1"/>
</dbReference>
<protein>
    <submittedName>
        <fullName evidence="2">G7727 protein</fullName>
    </submittedName>
</protein>